<feature type="compositionally biased region" description="Basic residues" evidence="1">
    <location>
        <begin position="1"/>
        <end position="10"/>
    </location>
</feature>
<organism evidence="3 4">
    <name type="scientific">Branchiostoma lanceolatum</name>
    <name type="common">Common lancelet</name>
    <name type="synonym">Amphioxus lanceolatum</name>
    <dbReference type="NCBI Taxonomy" id="7740"/>
    <lineage>
        <taxon>Eukaryota</taxon>
        <taxon>Metazoa</taxon>
        <taxon>Chordata</taxon>
        <taxon>Cephalochordata</taxon>
        <taxon>Leptocardii</taxon>
        <taxon>Amphioxiformes</taxon>
        <taxon>Branchiostomatidae</taxon>
        <taxon>Branchiostoma</taxon>
    </lineage>
</organism>
<proteinExistence type="predicted"/>
<protein>
    <submittedName>
        <fullName evidence="3">Hypp7341 protein</fullName>
    </submittedName>
</protein>
<feature type="region of interest" description="Disordered" evidence="1">
    <location>
        <begin position="614"/>
        <end position="689"/>
    </location>
</feature>
<keyword evidence="4" id="KW-1185">Reference proteome</keyword>
<sequence>MARKRKKRLQHGGLFRPGNKPWNKGLAISQAETISSYCRPTEDQDSLYVNRDRRRNIIQNDIETLNVRGKRMVLRPTRLAGRSKISRFLGEKEEDRDDVEGYRIWHAKIAVHACASAQREHDKRQPECKGLVRLSARGEKKKGLATLETLVCDTCQYASPKRKFYGEVKREGRGPKIAVPNLAVQVATFNSPVGPTVIREIAAALDLTVPSRSGLQNMANTYSDMMVQENEKDLQSWRETVQDMHVEKGNAPGSGIPVQGDTRYQTPLRSARGKKPGQPSPNSVTSVAENVTTRQVIIGTRVRNKICQPCIQAKGSGGPPPPHKCPANIPEEAVIGDERQAAEDLAHAFLSGPNKTLVGEALEDGDSGFSGGMKKVMMEEAGQEVKVFKDIVHLAKGIRHRVTTASWSKQMFPGHDQDEKNRVRDRFGNDLSRRLNAEHRAGLLKFRTKRAMEKKMKQVMSAIPYCYEGDHRRCLARSLICRHPKHWKFKDLPKKARGNIQPSSADLKVLGKIMEHRLGKGALSKTRRGRTTNKVESFNRQLSKYCPKNVVISRTLEGRVASAVHSSNNGTGMSIAMKRAAANIPLSPNSAVVPALEGMERRQQYHRSYKMEVANKKRQELKKAQRFADYDTRKEQGTYKSKKPAGQSKAKGNGRAARKKKTVGEHSYTRAAEQESSSEYPSDQESDQD</sequence>
<dbReference type="InterPro" id="IPR049012">
    <property type="entry name" value="Mutator_transp_dom"/>
</dbReference>
<evidence type="ECO:0000313" key="4">
    <source>
        <dbReference type="Proteomes" id="UP000838412"/>
    </source>
</evidence>
<feature type="compositionally biased region" description="Basic and acidic residues" evidence="1">
    <location>
        <begin position="614"/>
        <end position="637"/>
    </location>
</feature>
<feature type="region of interest" description="Disordered" evidence="1">
    <location>
        <begin position="1"/>
        <end position="20"/>
    </location>
</feature>
<reference evidence="3" key="1">
    <citation type="submission" date="2022-01" db="EMBL/GenBank/DDBJ databases">
        <authorList>
            <person name="Braso-Vives M."/>
        </authorList>
    </citation>
    <scope>NUCLEOTIDE SEQUENCE</scope>
</reference>
<feature type="domain" description="Mutator-like transposase" evidence="2">
    <location>
        <begin position="101"/>
        <end position="481"/>
    </location>
</feature>
<accession>A0A8J9YZG9</accession>
<dbReference type="EMBL" id="OV696699">
    <property type="protein sequence ID" value="CAH1244601.1"/>
    <property type="molecule type" value="Genomic_DNA"/>
</dbReference>
<dbReference type="Proteomes" id="UP000838412">
    <property type="component" value="Chromosome 14"/>
</dbReference>
<evidence type="ECO:0000259" key="2">
    <source>
        <dbReference type="Pfam" id="PF20700"/>
    </source>
</evidence>
<dbReference type="AlphaFoldDB" id="A0A8J9YZG9"/>
<gene>
    <name evidence="3" type="primary">Hypp7341</name>
    <name evidence="3" type="ORF">BLAG_LOCUS7199</name>
</gene>
<dbReference type="Pfam" id="PF20700">
    <property type="entry name" value="Mutator"/>
    <property type="match status" value="1"/>
</dbReference>
<dbReference type="OrthoDB" id="6122456at2759"/>
<evidence type="ECO:0000313" key="3">
    <source>
        <dbReference type="EMBL" id="CAH1244601.1"/>
    </source>
</evidence>
<name>A0A8J9YZG9_BRALA</name>
<evidence type="ECO:0000256" key="1">
    <source>
        <dbReference type="SAM" id="MobiDB-lite"/>
    </source>
</evidence>